<dbReference type="RefSeq" id="WP_307407434.1">
    <property type="nucleotide sequence ID" value="NZ_JAUSUR010000003.1"/>
</dbReference>
<dbReference type="SUPFAM" id="SSF160704">
    <property type="entry name" value="YehR-like"/>
    <property type="match status" value="1"/>
</dbReference>
<evidence type="ECO:0008006" key="4">
    <source>
        <dbReference type="Google" id="ProtNLM"/>
    </source>
</evidence>
<keyword evidence="3" id="KW-1185">Reference proteome</keyword>
<dbReference type="PROSITE" id="PS51257">
    <property type="entry name" value="PROKAR_LIPOPROTEIN"/>
    <property type="match status" value="1"/>
</dbReference>
<dbReference type="Proteomes" id="UP001230220">
    <property type="component" value="Unassembled WGS sequence"/>
</dbReference>
<sequence length="166" mass="18804">MSKRLLIASLLFLAVGCSQEEPEKSTTVCTFNDADSGITIDQKIKLTAGDDELYTIEDSESFTFESVERYQSDIDARVEDYKEKKKCGEKVGDKCSESVSFDWELKDNVLSSTTTIDITKAIENEEKISVFDEMPKDDEYISLKQTIKSLKDQGYTCEDTKKEKAK</sequence>
<evidence type="ECO:0000256" key="1">
    <source>
        <dbReference type="SAM" id="SignalP"/>
    </source>
</evidence>
<reference evidence="2 3" key="1">
    <citation type="submission" date="2023-07" db="EMBL/GenBank/DDBJ databases">
        <title>Genomic Encyclopedia of Type Strains, Phase IV (KMG-IV): sequencing the most valuable type-strain genomes for metagenomic binning, comparative biology and taxonomic classification.</title>
        <authorList>
            <person name="Goeker M."/>
        </authorList>
    </citation>
    <scope>NUCLEOTIDE SEQUENCE [LARGE SCALE GENOMIC DNA]</scope>
    <source>
        <strain evidence="2 3">DSM 16784</strain>
    </source>
</reference>
<proteinExistence type="predicted"/>
<protein>
    <recommendedName>
        <fullName evidence="4">DUF1307 domain-containing protein</fullName>
    </recommendedName>
</protein>
<name>A0ABU0E2D1_9FIRM</name>
<evidence type="ECO:0000313" key="3">
    <source>
        <dbReference type="Proteomes" id="UP001230220"/>
    </source>
</evidence>
<accession>A0ABU0E2D1</accession>
<keyword evidence="1" id="KW-0732">Signal</keyword>
<dbReference type="InterPro" id="IPR036699">
    <property type="entry name" value="YehR-like_sf"/>
</dbReference>
<evidence type="ECO:0000313" key="2">
    <source>
        <dbReference type="EMBL" id="MDQ0361044.1"/>
    </source>
</evidence>
<dbReference type="EMBL" id="JAUSUR010000003">
    <property type="protein sequence ID" value="MDQ0361044.1"/>
    <property type="molecule type" value="Genomic_DNA"/>
</dbReference>
<comment type="caution">
    <text evidence="2">The sequence shown here is derived from an EMBL/GenBank/DDBJ whole genome shotgun (WGS) entry which is preliminary data.</text>
</comment>
<dbReference type="Gene3D" id="3.30.1830.10">
    <property type="entry name" value="YehR-like"/>
    <property type="match status" value="1"/>
</dbReference>
<feature type="chain" id="PRO_5045684581" description="DUF1307 domain-containing protein" evidence="1">
    <location>
        <begin position="21"/>
        <end position="166"/>
    </location>
</feature>
<feature type="signal peptide" evidence="1">
    <location>
        <begin position="1"/>
        <end position="20"/>
    </location>
</feature>
<gene>
    <name evidence="2" type="ORF">J2S15_001791</name>
</gene>
<organism evidence="2 3">
    <name type="scientific">Breznakia pachnodae</name>
    <dbReference type="NCBI Taxonomy" id="265178"/>
    <lineage>
        <taxon>Bacteria</taxon>
        <taxon>Bacillati</taxon>
        <taxon>Bacillota</taxon>
        <taxon>Erysipelotrichia</taxon>
        <taxon>Erysipelotrichales</taxon>
        <taxon>Erysipelotrichaceae</taxon>
        <taxon>Breznakia</taxon>
    </lineage>
</organism>